<comment type="caution">
    <text evidence="1">The sequence shown here is derived from an EMBL/GenBank/DDBJ whole genome shotgun (WGS) entry which is preliminary data.</text>
</comment>
<dbReference type="EMBL" id="RCMG01000853">
    <property type="protein sequence ID" value="KAG2844751.1"/>
    <property type="molecule type" value="Genomic_DNA"/>
</dbReference>
<sequence length="144" mass="16298">MPALAMPAEAVFFLLNRERGDCGTAIDHRYSKFRDAARWINPCLSSCQKFVHESNRDRLNDKGYRHQPGLKNGGQGLWDSFTMDCGPIMDGTKILAPPSIVPNHLRTPARLPSTWHNNCDGCEKLSREHKYSKRSERKLQGACV</sequence>
<accession>A0A8T0YF49</accession>
<dbReference type="Proteomes" id="UP000735874">
    <property type="component" value="Unassembled WGS sequence"/>
</dbReference>
<name>A0A8T0YF49_9STRA</name>
<evidence type="ECO:0000313" key="2">
    <source>
        <dbReference type="Proteomes" id="UP000735874"/>
    </source>
</evidence>
<evidence type="ECO:0000313" key="1">
    <source>
        <dbReference type="EMBL" id="KAG2844751.1"/>
    </source>
</evidence>
<gene>
    <name evidence="1" type="ORF">PC113_g18325</name>
</gene>
<protein>
    <submittedName>
        <fullName evidence="1">Uncharacterized protein</fullName>
    </submittedName>
</protein>
<reference evidence="1" key="1">
    <citation type="submission" date="2018-10" db="EMBL/GenBank/DDBJ databases">
        <title>Effector identification in a new, highly contiguous assembly of the strawberry crown rot pathogen Phytophthora cactorum.</title>
        <authorList>
            <person name="Armitage A.D."/>
            <person name="Nellist C.F."/>
            <person name="Bates H."/>
            <person name="Vickerstaff R.J."/>
            <person name="Harrison R.J."/>
        </authorList>
    </citation>
    <scope>NUCLEOTIDE SEQUENCE</scope>
    <source>
        <strain evidence="1">15-7</strain>
    </source>
</reference>
<organism evidence="1 2">
    <name type="scientific">Phytophthora cactorum</name>
    <dbReference type="NCBI Taxonomy" id="29920"/>
    <lineage>
        <taxon>Eukaryota</taxon>
        <taxon>Sar</taxon>
        <taxon>Stramenopiles</taxon>
        <taxon>Oomycota</taxon>
        <taxon>Peronosporomycetes</taxon>
        <taxon>Peronosporales</taxon>
        <taxon>Peronosporaceae</taxon>
        <taxon>Phytophthora</taxon>
    </lineage>
</organism>
<dbReference type="AlphaFoldDB" id="A0A8T0YF49"/>
<proteinExistence type="predicted"/>